<dbReference type="Pfam" id="PF02595">
    <property type="entry name" value="Gly_kinase"/>
    <property type="match status" value="2"/>
</dbReference>
<reference evidence="2 3" key="1">
    <citation type="submission" date="2017-08" db="EMBL/GenBank/DDBJ databases">
        <title>The complete genome sequence of moderately halophilic actinomycete Actinopolyspora erythraea YIM 90600, the producer of novel erythromycin, novel actinopolysporins A-C and tubercidin.</title>
        <authorList>
            <person name="Yin M."/>
            <person name="Tang S."/>
        </authorList>
    </citation>
    <scope>NUCLEOTIDE SEQUENCE [LARGE SCALE GENOMIC DNA]</scope>
    <source>
        <strain evidence="2 3">YIM 90600</strain>
    </source>
</reference>
<dbReference type="OrthoDB" id="9774290at2"/>
<keyword evidence="1 2" id="KW-0418">Kinase</keyword>
<dbReference type="GO" id="GO:0031388">
    <property type="term" value="P:organic acid phosphorylation"/>
    <property type="evidence" value="ECO:0007669"/>
    <property type="project" value="UniProtKB-UniRule"/>
</dbReference>
<dbReference type="InterPro" id="IPR036129">
    <property type="entry name" value="Glycerate_kinase_sf"/>
</dbReference>
<accession>A0A223RSN1</accession>
<dbReference type="RefSeq" id="WP_052428125.1">
    <property type="nucleotide sequence ID" value="NZ_CP022752.1"/>
</dbReference>
<dbReference type="SUPFAM" id="SSF110738">
    <property type="entry name" value="Glycerate kinase I"/>
    <property type="match status" value="1"/>
</dbReference>
<evidence type="ECO:0000256" key="1">
    <source>
        <dbReference type="PIRNR" id="PIRNR006078"/>
    </source>
</evidence>
<dbReference type="PANTHER" id="PTHR21599:SF0">
    <property type="entry name" value="GLYCERATE KINASE"/>
    <property type="match status" value="1"/>
</dbReference>
<name>A0A223RSN1_9ACTN</name>
<evidence type="ECO:0000313" key="2">
    <source>
        <dbReference type="EMBL" id="ASU78869.1"/>
    </source>
</evidence>
<dbReference type="PIRSF" id="PIRSF006078">
    <property type="entry name" value="GlxK"/>
    <property type="match status" value="1"/>
</dbReference>
<protein>
    <submittedName>
        <fullName evidence="2">Glycerate kinase</fullName>
    </submittedName>
</protein>
<dbReference type="Proteomes" id="UP000215043">
    <property type="component" value="Chromosome"/>
</dbReference>
<comment type="similarity">
    <text evidence="1">Belongs to the glycerate kinase type-1 family.</text>
</comment>
<dbReference type="GO" id="GO:0008887">
    <property type="term" value="F:glycerate kinase activity"/>
    <property type="evidence" value="ECO:0007669"/>
    <property type="project" value="UniProtKB-UniRule"/>
</dbReference>
<evidence type="ECO:0000313" key="3">
    <source>
        <dbReference type="Proteomes" id="UP000215043"/>
    </source>
</evidence>
<sequence>MRVLAAPDKFRGSANAAEVASAIAEAARSCGLECLELPLADGGEGTLDAFGGPNRWSEVTGPLGERIRAGWRLDPDGRAVVEMARASGVALVGGAEGNSPERASTSGTGELVATALREGAQRVLVGMGGSATTDGGVGAVEVLAPFAPLDGSDGNPEVLVCCDVDTAFPDAARVFGPQKGVGPERIEHLTDRLHELAAEYRHRFGVDVSRIPGGGAAGGLAGGLAALGARPVSGFDTIAGERGLHALLDTVDLVVTGEGKLDLGSFEGKVVGGVAREAWRRDVEVLAVVGTASAEAAELIPTRDVSAEFGRWRAWHETAECVRRCVIDRLKTVGRA</sequence>
<dbReference type="InterPro" id="IPR018193">
    <property type="entry name" value="Glyc_kinase_flavodox-like_fold"/>
</dbReference>
<dbReference type="EMBL" id="CP022752">
    <property type="protein sequence ID" value="ASU78869.1"/>
    <property type="molecule type" value="Genomic_DNA"/>
</dbReference>
<keyword evidence="1" id="KW-0808">Transferase</keyword>
<dbReference type="KEGG" id="aey:CDG81_11910"/>
<dbReference type="InterPro" id="IPR004381">
    <property type="entry name" value="Glycerate_kinase"/>
</dbReference>
<dbReference type="AlphaFoldDB" id="A0A223RSN1"/>
<gene>
    <name evidence="2" type="ORF">CDG81_11910</name>
</gene>
<dbReference type="Gene3D" id="3.90.1510.10">
    <property type="entry name" value="Glycerate kinase, domain 2"/>
    <property type="match status" value="2"/>
</dbReference>
<dbReference type="PANTHER" id="PTHR21599">
    <property type="entry name" value="GLYCERATE KINASE"/>
    <property type="match status" value="1"/>
</dbReference>
<proteinExistence type="inferred from homology"/>
<organism evidence="2 3">
    <name type="scientific">Actinopolyspora erythraea</name>
    <dbReference type="NCBI Taxonomy" id="414996"/>
    <lineage>
        <taxon>Bacteria</taxon>
        <taxon>Bacillati</taxon>
        <taxon>Actinomycetota</taxon>
        <taxon>Actinomycetes</taxon>
        <taxon>Actinopolysporales</taxon>
        <taxon>Actinopolysporaceae</taxon>
        <taxon>Actinopolyspora</taxon>
    </lineage>
</organism>